<sequence length="224" mass="24690">MGDPSELCDLRGRRSGQKNPRKQPNPRIFVISAAAGPAGSAPPEKRKTVVAASRRRHPPSPRTASRGRRRGVGGRRRPAAAPTILQISPLTRAPTRLSGSSGSFRDRSFNIFLSIFDITPHGSLFFITFPLDDRIDALKVKKTENYRRRDKTYLGEDASSSQNSRHGRRQVCCKLHFHGALPQVLSPVDSLGFFYTPPLSFPLVTASPLKGNSSFSFDSCLPLH</sequence>
<evidence type="ECO:0000256" key="1">
    <source>
        <dbReference type="SAM" id="MobiDB-lite"/>
    </source>
</evidence>
<proteinExistence type="predicted"/>
<feature type="region of interest" description="Disordered" evidence="1">
    <location>
        <begin position="1"/>
        <end position="80"/>
    </location>
</feature>
<accession>A0A7I8IZ66</accession>
<evidence type="ECO:0000313" key="3">
    <source>
        <dbReference type="Proteomes" id="UP001189122"/>
    </source>
</evidence>
<feature type="compositionally biased region" description="Low complexity" evidence="1">
    <location>
        <begin position="32"/>
        <end position="42"/>
    </location>
</feature>
<keyword evidence="3" id="KW-1185">Reference proteome</keyword>
<name>A0A7I8IZ66_SPIIN</name>
<gene>
    <name evidence="2" type="ORF">SI7747_07009553</name>
</gene>
<protein>
    <submittedName>
        <fullName evidence="2">Uncharacterized protein</fullName>
    </submittedName>
</protein>
<feature type="compositionally biased region" description="Basic residues" evidence="1">
    <location>
        <begin position="53"/>
        <end position="78"/>
    </location>
</feature>
<dbReference type="EMBL" id="LR743594">
    <property type="protein sequence ID" value="CAA2623629.1"/>
    <property type="molecule type" value="Genomic_DNA"/>
</dbReference>
<dbReference type="EMBL" id="CACRZD030000007">
    <property type="protein sequence ID" value="CAA6663168.1"/>
    <property type="molecule type" value="Genomic_DNA"/>
</dbReference>
<organism evidence="2">
    <name type="scientific">Spirodela intermedia</name>
    <name type="common">Intermediate duckweed</name>
    <dbReference type="NCBI Taxonomy" id="51605"/>
    <lineage>
        <taxon>Eukaryota</taxon>
        <taxon>Viridiplantae</taxon>
        <taxon>Streptophyta</taxon>
        <taxon>Embryophyta</taxon>
        <taxon>Tracheophyta</taxon>
        <taxon>Spermatophyta</taxon>
        <taxon>Magnoliopsida</taxon>
        <taxon>Liliopsida</taxon>
        <taxon>Araceae</taxon>
        <taxon>Lemnoideae</taxon>
        <taxon>Spirodela</taxon>
    </lineage>
</organism>
<dbReference type="Proteomes" id="UP001189122">
    <property type="component" value="Unassembled WGS sequence"/>
</dbReference>
<dbReference type="AlphaFoldDB" id="A0A7I8IZ66"/>
<evidence type="ECO:0000313" key="2">
    <source>
        <dbReference type="EMBL" id="CAA2623629.1"/>
    </source>
</evidence>
<reference evidence="2 3" key="1">
    <citation type="submission" date="2019-12" db="EMBL/GenBank/DDBJ databases">
        <authorList>
            <person name="Scholz U."/>
            <person name="Mascher M."/>
            <person name="Fiebig A."/>
        </authorList>
    </citation>
    <scope>NUCLEOTIDE SEQUENCE</scope>
</reference>